<dbReference type="Gene3D" id="3.90.79.10">
    <property type="entry name" value="Nucleoside Triphosphate Pyrophosphohydrolase"/>
    <property type="match status" value="1"/>
</dbReference>
<dbReference type="PANTHER" id="PTHR11839:SF31">
    <property type="entry name" value="ADP-RIBOSE PYROPHOSPHATASE"/>
    <property type="match status" value="1"/>
</dbReference>
<evidence type="ECO:0000259" key="2">
    <source>
        <dbReference type="PROSITE" id="PS51462"/>
    </source>
</evidence>
<dbReference type="EC" id="3.6.-.-" evidence="3"/>
<dbReference type="PROSITE" id="PS51462">
    <property type="entry name" value="NUDIX"/>
    <property type="match status" value="1"/>
</dbReference>
<accession>A0ABY8VJC9</accession>
<dbReference type="InterPro" id="IPR000086">
    <property type="entry name" value="NUDIX_hydrolase_dom"/>
</dbReference>
<keyword evidence="4" id="KW-1185">Reference proteome</keyword>
<dbReference type="EMBL" id="CP126970">
    <property type="protein sequence ID" value="WIM69674.1"/>
    <property type="molecule type" value="Genomic_DNA"/>
</dbReference>
<keyword evidence="1 3" id="KW-0378">Hydrolase</keyword>
<evidence type="ECO:0000313" key="3">
    <source>
        <dbReference type="EMBL" id="WIM69674.1"/>
    </source>
</evidence>
<dbReference type="PANTHER" id="PTHR11839">
    <property type="entry name" value="UDP/ADP-SUGAR PYROPHOSPHATASE"/>
    <property type="match status" value="1"/>
</dbReference>
<dbReference type="Proteomes" id="UP001238805">
    <property type="component" value="Chromosome"/>
</dbReference>
<reference evidence="3 4" key="1">
    <citation type="submission" date="2023-05" db="EMBL/GenBank/DDBJ databases">
        <title>Corynebacterium suedekumii sp. nov. and Corynebacterium breve sp. nov. isolated from raw cow's milk.</title>
        <authorList>
            <person name="Baer M.K."/>
            <person name="Mehl L."/>
            <person name="Hellmuth R."/>
            <person name="Marke G."/>
            <person name="Lipski A."/>
        </authorList>
    </citation>
    <scope>NUCLEOTIDE SEQUENCE [LARGE SCALE GENOMIC DNA]</scope>
    <source>
        <strain evidence="3 4">LM112</strain>
    </source>
</reference>
<sequence length="222" mass="24026">MGMTPGQHAFTVRDTELLLESPILAVRRDRVAMPGDTDAAREIVEHFGAVAIVALDEDGRIPLVRQYRHSVGQRLWELPAGLLDIADEDEVTCAARELKEEAGLVAGSWGVLADLVTSPGFCDEAVRVFLARDLTEVDRPDAEHEEADLTLDWVDLGEAVSMVFRGEIVNSIAIAGIMTANEVAAGRAEPRTVDAPFSVRPAALPARRVSAGVVPDMKKIHQ</sequence>
<name>A0ABY8VJC9_9CORY</name>
<gene>
    <name evidence="3" type="ORF">QP029_10605</name>
</gene>
<organism evidence="3 4">
    <name type="scientific">Corynebacterium suedekumii</name>
    <dbReference type="NCBI Taxonomy" id="3049801"/>
    <lineage>
        <taxon>Bacteria</taxon>
        <taxon>Bacillati</taxon>
        <taxon>Actinomycetota</taxon>
        <taxon>Actinomycetes</taxon>
        <taxon>Mycobacteriales</taxon>
        <taxon>Corynebacteriaceae</taxon>
        <taxon>Corynebacterium</taxon>
    </lineage>
</organism>
<dbReference type="GO" id="GO:0016787">
    <property type="term" value="F:hydrolase activity"/>
    <property type="evidence" value="ECO:0007669"/>
    <property type="project" value="UniProtKB-KW"/>
</dbReference>
<dbReference type="CDD" id="cd24158">
    <property type="entry name" value="NUDIX_ADPRase_Rv1700"/>
    <property type="match status" value="1"/>
</dbReference>
<evidence type="ECO:0000313" key="4">
    <source>
        <dbReference type="Proteomes" id="UP001238805"/>
    </source>
</evidence>
<evidence type="ECO:0000256" key="1">
    <source>
        <dbReference type="ARBA" id="ARBA00022801"/>
    </source>
</evidence>
<dbReference type="Pfam" id="PF00293">
    <property type="entry name" value="NUDIX"/>
    <property type="match status" value="1"/>
</dbReference>
<feature type="domain" description="Nudix hydrolase" evidence="2">
    <location>
        <begin position="45"/>
        <end position="176"/>
    </location>
</feature>
<proteinExistence type="predicted"/>
<dbReference type="InterPro" id="IPR015797">
    <property type="entry name" value="NUDIX_hydrolase-like_dom_sf"/>
</dbReference>
<protein>
    <submittedName>
        <fullName evidence="3">NUDIX hydrolase</fullName>
        <ecNumber evidence="3">3.6.-.-</ecNumber>
    </submittedName>
</protein>
<dbReference type="SUPFAM" id="SSF55811">
    <property type="entry name" value="Nudix"/>
    <property type="match status" value="1"/>
</dbReference>